<evidence type="ECO:0000259" key="4">
    <source>
        <dbReference type="PROSITE" id="PS01124"/>
    </source>
</evidence>
<dbReference type="PANTHER" id="PTHR47893">
    <property type="entry name" value="REGULATORY PROTEIN PCHR"/>
    <property type="match status" value="1"/>
</dbReference>
<dbReference type="OrthoDB" id="8737373at2"/>
<dbReference type="SUPFAM" id="SSF46689">
    <property type="entry name" value="Homeodomain-like"/>
    <property type="match status" value="2"/>
</dbReference>
<keyword evidence="6" id="KW-1185">Reference proteome</keyword>
<evidence type="ECO:0000256" key="1">
    <source>
        <dbReference type="ARBA" id="ARBA00023015"/>
    </source>
</evidence>
<dbReference type="InterPro" id="IPR018060">
    <property type="entry name" value="HTH_AraC"/>
</dbReference>
<keyword evidence="2 5" id="KW-0238">DNA-binding</keyword>
<evidence type="ECO:0000256" key="3">
    <source>
        <dbReference type="ARBA" id="ARBA00023163"/>
    </source>
</evidence>
<evidence type="ECO:0000313" key="6">
    <source>
        <dbReference type="Proteomes" id="UP000029453"/>
    </source>
</evidence>
<dbReference type="EMBL" id="BALG01000256">
    <property type="protein sequence ID" value="GAC43850.1"/>
    <property type="molecule type" value="Genomic_DNA"/>
</dbReference>
<protein>
    <submittedName>
        <fullName evidence="5">DNA-binding domain-containing proteins</fullName>
    </submittedName>
</protein>
<feature type="domain" description="HTH araC/xylS-type" evidence="4">
    <location>
        <begin position="221"/>
        <end position="319"/>
    </location>
</feature>
<dbReference type="InterPro" id="IPR020449">
    <property type="entry name" value="Tscrpt_reg_AraC-type_HTH"/>
</dbReference>
<name>M9LKJ9_PAEPP</name>
<organism evidence="5 6">
    <name type="scientific">Paenibacillus popilliae ATCC 14706</name>
    <dbReference type="NCBI Taxonomy" id="1212764"/>
    <lineage>
        <taxon>Bacteria</taxon>
        <taxon>Bacillati</taxon>
        <taxon>Bacillota</taxon>
        <taxon>Bacilli</taxon>
        <taxon>Bacillales</taxon>
        <taxon>Paenibacillaceae</taxon>
        <taxon>Paenibacillus</taxon>
    </lineage>
</organism>
<evidence type="ECO:0000256" key="2">
    <source>
        <dbReference type="ARBA" id="ARBA00023125"/>
    </source>
</evidence>
<dbReference type="GO" id="GO:0043565">
    <property type="term" value="F:sequence-specific DNA binding"/>
    <property type="evidence" value="ECO:0007669"/>
    <property type="project" value="InterPro"/>
</dbReference>
<reference evidence="5 6" key="1">
    <citation type="submission" date="2012-10" db="EMBL/GenBank/DDBJ databases">
        <title>Draft Genome Sequence of Paenibacillus popilliae ATCC 14706T.</title>
        <authorList>
            <person name="Iiyama K."/>
            <person name="Mori K."/>
            <person name="Mon H."/>
            <person name="Chieda Y."/>
            <person name="Lee J.M."/>
            <person name="Kusakabe T."/>
            <person name="Tashiro K."/>
            <person name="Asano S."/>
            <person name="Yasunaga-Aoki C."/>
            <person name="Shimizu S."/>
        </authorList>
    </citation>
    <scope>NUCLEOTIDE SEQUENCE [LARGE SCALE GENOMIC DNA]</scope>
    <source>
        <strain evidence="5 6">ATCC 14706</strain>
    </source>
</reference>
<keyword evidence="3" id="KW-0804">Transcription</keyword>
<gene>
    <name evidence="5" type="ORF">PPOP_3250</name>
</gene>
<dbReference type="Proteomes" id="UP000029453">
    <property type="component" value="Unassembled WGS sequence"/>
</dbReference>
<dbReference type="SMART" id="SM00342">
    <property type="entry name" value="HTH_ARAC"/>
    <property type="match status" value="1"/>
</dbReference>
<dbReference type="InterPro" id="IPR053142">
    <property type="entry name" value="PchR_regulatory_protein"/>
</dbReference>
<proteinExistence type="predicted"/>
<dbReference type="InterPro" id="IPR009057">
    <property type="entry name" value="Homeodomain-like_sf"/>
</dbReference>
<dbReference type="AlphaFoldDB" id="M9LKJ9"/>
<comment type="caution">
    <text evidence="5">The sequence shown here is derived from an EMBL/GenBank/DDBJ whole genome shotgun (WGS) entry which is preliminary data.</text>
</comment>
<sequence>MRDIITEVFVPCLTANGFYPDDGNEQFCREGICYTLSSEKGCGHFWAYSHKSLFSVYVQDFVLYEDLFLQYQQPEYISINYYDSVSGEELKPSQRLTCNRINGHIGYGNVYQAVYHKNIPIRSTGIVIIPEYFEDDLRSNYPEECRDLRSAIINVDGEGDFPELVFIMRQIRSYRGSGIAAKLFYEGKVKEALSLIVGKTKPERPTYATKSLSGQDLDSLASVIRYINDRFTCELNLEQLARIACMGITKLKYTFKRAYQCTITEYIQNKRMSHAEHLLANSELYVNQIAHIVGYKNTSRFCELFRKNTGLTPNEYRKLSKTKVSVSKS</sequence>
<dbReference type="GO" id="GO:0003700">
    <property type="term" value="F:DNA-binding transcription factor activity"/>
    <property type="evidence" value="ECO:0007669"/>
    <property type="project" value="InterPro"/>
</dbReference>
<dbReference type="Gene3D" id="1.10.10.60">
    <property type="entry name" value="Homeodomain-like"/>
    <property type="match status" value="2"/>
</dbReference>
<dbReference type="PROSITE" id="PS00041">
    <property type="entry name" value="HTH_ARAC_FAMILY_1"/>
    <property type="match status" value="1"/>
</dbReference>
<dbReference type="Pfam" id="PF12833">
    <property type="entry name" value="HTH_18"/>
    <property type="match status" value="1"/>
</dbReference>
<evidence type="ECO:0000313" key="5">
    <source>
        <dbReference type="EMBL" id="GAC43850.1"/>
    </source>
</evidence>
<accession>M9LKJ9</accession>
<dbReference type="RefSeq" id="WP_006287565.1">
    <property type="nucleotide sequence ID" value="NZ_BALG01000256.1"/>
</dbReference>
<keyword evidence="1" id="KW-0805">Transcription regulation</keyword>
<dbReference type="InterPro" id="IPR018062">
    <property type="entry name" value="HTH_AraC-typ_CS"/>
</dbReference>
<dbReference type="PANTHER" id="PTHR47893:SF1">
    <property type="entry name" value="REGULATORY PROTEIN PCHR"/>
    <property type="match status" value="1"/>
</dbReference>
<dbReference type="PRINTS" id="PR00032">
    <property type="entry name" value="HTHARAC"/>
</dbReference>
<dbReference type="PROSITE" id="PS01124">
    <property type="entry name" value="HTH_ARAC_FAMILY_2"/>
    <property type="match status" value="1"/>
</dbReference>